<name>A0AAN6V3E3_9PEZI</name>
<organism evidence="2 3">
    <name type="scientific">Dichotomopilus funicola</name>
    <dbReference type="NCBI Taxonomy" id="1934379"/>
    <lineage>
        <taxon>Eukaryota</taxon>
        <taxon>Fungi</taxon>
        <taxon>Dikarya</taxon>
        <taxon>Ascomycota</taxon>
        <taxon>Pezizomycotina</taxon>
        <taxon>Sordariomycetes</taxon>
        <taxon>Sordariomycetidae</taxon>
        <taxon>Sordariales</taxon>
        <taxon>Chaetomiaceae</taxon>
        <taxon>Dichotomopilus</taxon>
    </lineage>
</organism>
<protein>
    <submittedName>
        <fullName evidence="2">Uncharacterized protein</fullName>
    </submittedName>
</protein>
<dbReference type="RefSeq" id="XP_062637463.1">
    <property type="nucleotide sequence ID" value="XM_062780563.1"/>
</dbReference>
<feature type="region of interest" description="Disordered" evidence="1">
    <location>
        <begin position="178"/>
        <end position="220"/>
    </location>
</feature>
<evidence type="ECO:0000313" key="3">
    <source>
        <dbReference type="Proteomes" id="UP001302676"/>
    </source>
</evidence>
<reference evidence="2" key="1">
    <citation type="journal article" date="2023" name="Mol. Phylogenet. Evol.">
        <title>Genome-scale phylogeny and comparative genomics of the fungal order Sordariales.</title>
        <authorList>
            <person name="Hensen N."/>
            <person name="Bonometti L."/>
            <person name="Westerberg I."/>
            <person name="Brannstrom I.O."/>
            <person name="Guillou S."/>
            <person name="Cros-Aarteil S."/>
            <person name="Calhoun S."/>
            <person name="Haridas S."/>
            <person name="Kuo A."/>
            <person name="Mondo S."/>
            <person name="Pangilinan J."/>
            <person name="Riley R."/>
            <person name="LaButti K."/>
            <person name="Andreopoulos B."/>
            <person name="Lipzen A."/>
            <person name="Chen C."/>
            <person name="Yan M."/>
            <person name="Daum C."/>
            <person name="Ng V."/>
            <person name="Clum A."/>
            <person name="Steindorff A."/>
            <person name="Ohm R.A."/>
            <person name="Martin F."/>
            <person name="Silar P."/>
            <person name="Natvig D.O."/>
            <person name="Lalanne C."/>
            <person name="Gautier V."/>
            <person name="Ament-Velasquez S.L."/>
            <person name="Kruys A."/>
            <person name="Hutchinson M.I."/>
            <person name="Powell A.J."/>
            <person name="Barry K."/>
            <person name="Miller A.N."/>
            <person name="Grigoriev I.V."/>
            <person name="Debuchy R."/>
            <person name="Gladieux P."/>
            <person name="Hiltunen Thoren M."/>
            <person name="Johannesson H."/>
        </authorList>
    </citation>
    <scope>NUCLEOTIDE SEQUENCE</scope>
    <source>
        <strain evidence="2">CBS 141.50</strain>
    </source>
</reference>
<feature type="region of interest" description="Disordered" evidence="1">
    <location>
        <begin position="1"/>
        <end position="21"/>
    </location>
</feature>
<keyword evidence="3" id="KW-1185">Reference proteome</keyword>
<feature type="region of interest" description="Disordered" evidence="1">
    <location>
        <begin position="287"/>
        <end position="315"/>
    </location>
</feature>
<feature type="compositionally biased region" description="Basic and acidic residues" evidence="1">
    <location>
        <begin position="288"/>
        <end position="301"/>
    </location>
</feature>
<sequence>MPPKASAKSGAGPGEPKQPTAQEALLFYTVIKNMKGKPDIDWAGVAADSGFKNPETAKVRYGQVKRKLGLDSLTAANKGKSAIKDENAVGENGLPSTPSTARTKKTTTPGTGAGIKKTTGRVGSAAAKRGTTTGAGTSAAGGRNVRKAKSEAIVKMEENSEAAKLSFDFEETDGDADAEVAHGNHDDDDLLNAAAGTPTKPKPKAQKRLTTTGPSTAATDTISAKNDNALEYADFPTVLPEAVLERRAILVRGDDGKWIDSPADVEAHKDWLSRLPASAQAHFYTQAHRAERRASGEKEGNLGDNGHSTTKPTDRGIGHGIGLGMGNAPGSTGFSLPNVYGTPGNPGSLAAATTNPVAGIDISFLDEPFNTPVGSSAAGIPLSGLHGINTTTAVGATNDLGGGRTSYAPTQAGNNNTHFDMGVNSMSFFDMGLADRRPDLLDNLDDNANGAGSFDLHGNNSGSGNATGTSFSTTFGTGRHGNVHSPLMHPTFLDPFRAQHHRPGHDLGVSLSGDSYSYGHNQGAEDEDEFLI</sequence>
<reference evidence="2" key="2">
    <citation type="submission" date="2023-05" db="EMBL/GenBank/DDBJ databases">
        <authorList>
            <consortium name="Lawrence Berkeley National Laboratory"/>
            <person name="Steindorff A."/>
            <person name="Hensen N."/>
            <person name="Bonometti L."/>
            <person name="Westerberg I."/>
            <person name="Brannstrom I.O."/>
            <person name="Guillou S."/>
            <person name="Cros-Aarteil S."/>
            <person name="Calhoun S."/>
            <person name="Haridas S."/>
            <person name="Kuo A."/>
            <person name="Mondo S."/>
            <person name="Pangilinan J."/>
            <person name="Riley R."/>
            <person name="Labutti K."/>
            <person name="Andreopoulos B."/>
            <person name="Lipzen A."/>
            <person name="Chen C."/>
            <person name="Yanf M."/>
            <person name="Daum C."/>
            <person name="Ng V."/>
            <person name="Clum A."/>
            <person name="Ohm R."/>
            <person name="Martin F."/>
            <person name="Silar P."/>
            <person name="Natvig D."/>
            <person name="Lalanne C."/>
            <person name="Gautier V."/>
            <person name="Ament-Velasquez S.L."/>
            <person name="Kruys A."/>
            <person name="Hutchinson M.I."/>
            <person name="Powell A.J."/>
            <person name="Barry K."/>
            <person name="Miller A.N."/>
            <person name="Grigoriev I.V."/>
            <person name="Debuchy R."/>
            <person name="Gladieux P."/>
            <person name="Thoren M.H."/>
            <person name="Johannesson H."/>
        </authorList>
    </citation>
    <scope>NUCLEOTIDE SEQUENCE</scope>
    <source>
        <strain evidence="2">CBS 141.50</strain>
    </source>
</reference>
<gene>
    <name evidence="2" type="ORF">C8A04DRAFT_28211</name>
</gene>
<accession>A0AAN6V3E3</accession>
<dbReference type="GeneID" id="87817176"/>
<dbReference type="AlphaFoldDB" id="A0AAN6V3E3"/>
<feature type="compositionally biased region" description="Low complexity" evidence="1">
    <location>
        <begin position="210"/>
        <end position="220"/>
    </location>
</feature>
<proteinExistence type="predicted"/>
<dbReference type="EMBL" id="MU853580">
    <property type="protein sequence ID" value="KAK4144092.1"/>
    <property type="molecule type" value="Genomic_DNA"/>
</dbReference>
<comment type="caution">
    <text evidence="2">The sequence shown here is derived from an EMBL/GenBank/DDBJ whole genome shotgun (WGS) entry which is preliminary data.</text>
</comment>
<evidence type="ECO:0000256" key="1">
    <source>
        <dbReference type="SAM" id="MobiDB-lite"/>
    </source>
</evidence>
<feature type="compositionally biased region" description="Low complexity" evidence="1">
    <location>
        <begin position="96"/>
        <end position="143"/>
    </location>
</feature>
<feature type="region of interest" description="Disordered" evidence="1">
    <location>
        <begin position="83"/>
        <end position="146"/>
    </location>
</feature>
<feature type="region of interest" description="Disordered" evidence="1">
    <location>
        <begin position="455"/>
        <end position="475"/>
    </location>
</feature>
<dbReference type="Proteomes" id="UP001302676">
    <property type="component" value="Unassembled WGS sequence"/>
</dbReference>
<evidence type="ECO:0000313" key="2">
    <source>
        <dbReference type="EMBL" id="KAK4144092.1"/>
    </source>
</evidence>